<keyword evidence="1" id="KW-0732">Signal</keyword>
<dbReference type="SUPFAM" id="SSF49482">
    <property type="entry name" value="Aromatic compound dioxygenase"/>
    <property type="match status" value="1"/>
</dbReference>
<evidence type="ECO:0000313" key="3">
    <source>
        <dbReference type="Proteomes" id="UP001642540"/>
    </source>
</evidence>
<evidence type="ECO:0000256" key="1">
    <source>
        <dbReference type="SAM" id="SignalP"/>
    </source>
</evidence>
<reference evidence="2 3" key="1">
    <citation type="submission" date="2024-08" db="EMBL/GenBank/DDBJ databases">
        <authorList>
            <person name="Cucini C."/>
            <person name="Frati F."/>
        </authorList>
    </citation>
    <scope>NUCLEOTIDE SEQUENCE [LARGE SCALE GENOMIC DNA]</scope>
</reference>
<protein>
    <submittedName>
        <fullName evidence="2">Uncharacterized protein</fullName>
    </submittedName>
</protein>
<dbReference type="Proteomes" id="UP001642540">
    <property type="component" value="Unassembled WGS sequence"/>
</dbReference>
<feature type="signal peptide" evidence="1">
    <location>
        <begin position="1"/>
        <end position="22"/>
    </location>
</feature>
<dbReference type="Gene3D" id="2.60.130.10">
    <property type="entry name" value="Aromatic compound dioxygenase"/>
    <property type="match status" value="1"/>
</dbReference>
<dbReference type="EMBL" id="CAXLJM020000170">
    <property type="protein sequence ID" value="CAL8148306.1"/>
    <property type="molecule type" value="Genomic_DNA"/>
</dbReference>
<sequence>MNLLAILSIIVLNFICSTTVLAKWGHKSDSKKDCENGHCYQKCYPTPHAMEGPFYVPGQPFRRDVREGKEGIPLQLELNIMDFNNGCKPVVDADVHIWQPDAMGVYSAYLGLYPLGKPGSKQITGNHVEPTDTSTFLRGIQKTDEKGKVTFMTVYPGWYLQRALHIHFKVFVNDEEIYTGEVYFPKEISDKVAKVKPYVDLKEKRAENEDDFLFIRLEGFRSVVNITGDVVNGFVGVLNVGTEIY</sequence>
<dbReference type="PANTHER" id="PTHR34315:SF1">
    <property type="entry name" value="INTRADIOL RING-CLEAVAGE DIOXYGENASES DOMAIN-CONTAINING PROTEIN-RELATED"/>
    <property type="match status" value="1"/>
</dbReference>
<feature type="chain" id="PRO_5046413389" evidence="1">
    <location>
        <begin position="23"/>
        <end position="245"/>
    </location>
</feature>
<comment type="caution">
    <text evidence="2">The sequence shown here is derived from an EMBL/GenBank/DDBJ whole genome shotgun (WGS) entry which is preliminary data.</text>
</comment>
<organism evidence="2 3">
    <name type="scientific">Orchesella dallaii</name>
    <dbReference type="NCBI Taxonomy" id="48710"/>
    <lineage>
        <taxon>Eukaryota</taxon>
        <taxon>Metazoa</taxon>
        <taxon>Ecdysozoa</taxon>
        <taxon>Arthropoda</taxon>
        <taxon>Hexapoda</taxon>
        <taxon>Collembola</taxon>
        <taxon>Entomobryomorpha</taxon>
        <taxon>Entomobryoidea</taxon>
        <taxon>Orchesellidae</taxon>
        <taxon>Orchesellinae</taxon>
        <taxon>Orchesella</taxon>
    </lineage>
</organism>
<evidence type="ECO:0000313" key="2">
    <source>
        <dbReference type="EMBL" id="CAL8148306.1"/>
    </source>
</evidence>
<name>A0ABP1SA09_9HEXA</name>
<gene>
    <name evidence="2" type="ORF">ODALV1_LOCUS31382</name>
</gene>
<proteinExistence type="predicted"/>
<keyword evidence="3" id="KW-1185">Reference proteome</keyword>
<dbReference type="PANTHER" id="PTHR34315">
    <property type="match status" value="1"/>
</dbReference>
<dbReference type="InterPro" id="IPR015889">
    <property type="entry name" value="Intradiol_dOase_core"/>
</dbReference>
<accession>A0ABP1SA09</accession>